<dbReference type="AlphaFoldDB" id="A0A1G1T1E1"/>
<dbReference type="Proteomes" id="UP000177791">
    <property type="component" value="Unassembled WGS sequence"/>
</dbReference>
<dbReference type="EMBL" id="MDZC01000068">
    <property type="protein sequence ID" value="OGX84690.1"/>
    <property type="molecule type" value="Genomic_DNA"/>
</dbReference>
<proteinExistence type="predicted"/>
<protein>
    <submittedName>
        <fullName evidence="1">Uncharacterized protein</fullName>
    </submittedName>
</protein>
<evidence type="ECO:0000313" key="1">
    <source>
        <dbReference type="EMBL" id="OGX84690.1"/>
    </source>
</evidence>
<keyword evidence="2" id="KW-1185">Reference proteome</keyword>
<organism evidence="1 2">
    <name type="scientific">Hymenobacter glacialis</name>
    <dbReference type="NCBI Taxonomy" id="1908236"/>
    <lineage>
        <taxon>Bacteria</taxon>
        <taxon>Pseudomonadati</taxon>
        <taxon>Bacteroidota</taxon>
        <taxon>Cytophagia</taxon>
        <taxon>Cytophagales</taxon>
        <taxon>Hymenobacteraceae</taxon>
        <taxon>Hymenobacter</taxon>
    </lineage>
</organism>
<name>A0A1G1T1E1_9BACT</name>
<sequence>MTNAKEDFNELMGFLQQNRAAISRAIQIRDQAMERIAFELREALAATYVVLPKKDENMDGWLIIEKPGKHSLKYILSYYYLFHEGDDAPNYRIALLPEDGNIEKAKYWRDVLSTTEQARLHKIEPDIHHYVIGKTYQVTSNNYQNFPQVVADALRNDWQPLEQYWLIKDTE</sequence>
<evidence type="ECO:0000313" key="2">
    <source>
        <dbReference type="Proteomes" id="UP000177791"/>
    </source>
</evidence>
<reference evidence="1 2" key="1">
    <citation type="submission" date="2016-08" db="EMBL/GenBank/DDBJ databases">
        <title>Hymenobacter coccineus sp. nov., Hymenobacter lapidarius sp. nov. and Hymenobacter glacialis sp. nov., isolated from Antarctic soil.</title>
        <authorList>
            <person name="Sedlacek I."/>
            <person name="Kralova S."/>
            <person name="Kyrova K."/>
            <person name="Maslanova I."/>
            <person name="Stankova E."/>
            <person name="Vrbovska V."/>
            <person name="Nemec M."/>
            <person name="Bartak M."/>
            <person name="Svec P."/>
            <person name="Busse H.-J."/>
            <person name="Pantucek R."/>
        </authorList>
    </citation>
    <scope>NUCLEOTIDE SEQUENCE [LARGE SCALE GENOMIC DNA]</scope>
    <source>
        <strain evidence="1 2">CCM 8648</strain>
    </source>
</reference>
<comment type="caution">
    <text evidence="1">The sequence shown here is derived from an EMBL/GenBank/DDBJ whole genome shotgun (WGS) entry which is preliminary data.</text>
</comment>
<gene>
    <name evidence="1" type="ORF">BEN48_02850</name>
</gene>
<accession>A0A1G1T1E1</accession>